<accession>A0A316HWZ7</accession>
<evidence type="ECO:0000256" key="1">
    <source>
        <dbReference type="SAM" id="MobiDB-lite"/>
    </source>
</evidence>
<dbReference type="SUPFAM" id="SSF46785">
    <property type="entry name" value="Winged helix' DNA-binding domain"/>
    <property type="match status" value="2"/>
</dbReference>
<gene>
    <name evidence="2" type="ORF">C8D88_108105</name>
</gene>
<evidence type="ECO:0000313" key="3">
    <source>
        <dbReference type="Proteomes" id="UP000246005"/>
    </source>
</evidence>
<feature type="region of interest" description="Disordered" evidence="1">
    <location>
        <begin position="70"/>
        <end position="128"/>
    </location>
</feature>
<dbReference type="Gene3D" id="1.10.10.10">
    <property type="entry name" value="Winged helix-like DNA-binding domain superfamily/Winged helix DNA-binding domain"/>
    <property type="match status" value="2"/>
</dbReference>
<comment type="caution">
    <text evidence="2">The sequence shown here is derived from an EMBL/GenBank/DDBJ whole genome shotgun (WGS) entry which is preliminary data.</text>
</comment>
<dbReference type="EMBL" id="QGHB01000008">
    <property type="protein sequence ID" value="PWK84490.1"/>
    <property type="molecule type" value="Genomic_DNA"/>
</dbReference>
<dbReference type="InterPro" id="IPR036388">
    <property type="entry name" value="WH-like_DNA-bd_sf"/>
</dbReference>
<feature type="compositionally biased region" description="Acidic residues" evidence="1">
    <location>
        <begin position="93"/>
        <end position="109"/>
    </location>
</feature>
<sequence length="193" mass="20557">MSTNRNLRAVPAPATDPAKPRTETEEKLWQALRNNPGSTATALSTAAGIGKSTAPKILNRWENDGLVTRTAGIADGGSRPADRWSITTTVDQPTDDQPTDDQPTDDQPTDVDPGKQSEKPQRLAPGALRGMVEDYLRDNSGEFSPNAIGKALDRSSGAVHNALEKLVESGYAVRTSDKPKKYSLAATTAATTE</sequence>
<dbReference type="InterPro" id="IPR036390">
    <property type="entry name" value="WH_DNA-bd_sf"/>
</dbReference>
<protein>
    <submittedName>
        <fullName evidence="2">Uncharacterized protein</fullName>
    </submittedName>
</protein>
<proteinExistence type="predicted"/>
<organism evidence="2 3">
    <name type="scientific">Lentzea atacamensis</name>
    <dbReference type="NCBI Taxonomy" id="531938"/>
    <lineage>
        <taxon>Bacteria</taxon>
        <taxon>Bacillati</taxon>
        <taxon>Actinomycetota</taxon>
        <taxon>Actinomycetes</taxon>
        <taxon>Pseudonocardiales</taxon>
        <taxon>Pseudonocardiaceae</taxon>
        <taxon>Lentzea</taxon>
    </lineage>
</organism>
<evidence type="ECO:0000313" key="2">
    <source>
        <dbReference type="EMBL" id="PWK84490.1"/>
    </source>
</evidence>
<feature type="region of interest" description="Disordered" evidence="1">
    <location>
        <begin position="1"/>
        <end position="26"/>
    </location>
</feature>
<name>A0A316HWZ7_9PSEU</name>
<reference evidence="2 3" key="1">
    <citation type="submission" date="2018-05" db="EMBL/GenBank/DDBJ databases">
        <title>Genomic Encyclopedia of Type Strains, Phase IV (KMG-IV): sequencing the most valuable type-strain genomes for metagenomic binning, comparative biology and taxonomic classification.</title>
        <authorList>
            <person name="Goeker M."/>
        </authorList>
    </citation>
    <scope>NUCLEOTIDE SEQUENCE [LARGE SCALE GENOMIC DNA]</scope>
    <source>
        <strain evidence="2 3">DSM 45480</strain>
    </source>
</reference>
<dbReference type="Proteomes" id="UP000246005">
    <property type="component" value="Unassembled WGS sequence"/>
</dbReference>
<dbReference type="RefSeq" id="WP_109638802.1">
    <property type="nucleotide sequence ID" value="NZ_QGHB01000008.1"/>
</dbReference>
<feature type="compositionally biased region" description="Basic and acidic residues" evidence="1">
    <location>
        <begin position="112"/>
        <end position="121"/>
    </location>
</feature>
<dbReference type="AlphaFoldDB" id="A0A316HWZ7"/>